<gene>
    <name evidence="2" type="ORF">SAMN04489742_4295</name>
</gene>
<reference evidence="2 3" key="1">
    <citation type="submission" date="2016-10" db="EMBL/GenBank/DDBJ databases">
        <authorList>
            <person name="de Groot N.N."/>
        </authorList>
    </citation>
    <scope>NUCLEOTIDE SEQUENCE [LARGE SCALE GENOMIC DNA]</scope>
    <source>
        <strain evidence="2 3">DSM 20117</strain>
    </source>
</reference>
<dbReference type="RefSeq" id="WP_074702511.1">
    <property type="nucleotide sequence ID" value="NZ_CP018863.1"/>
</dbReference>
<feature type="transmembrane region" description="Helical" evidence="1">
    <location>
        <begin position="32"/>
        <end position="52"/>
    </location>
</feature>
<dbReference type="InterPro" id="IPR046550">
    <property type="entry name" value="DUF6704"/>
</dbReference>
<dbReference type="OrthoDB" id="3872677at2"/>
<dbReference type="KEGG" id="acry:AC20117_17900"/>
<evidence type="ECO:0000256" key="1">
    <source>
        <dbReference type="SAM" id="Phobius"/>
    </source>
</evidence>
<evidence type="ECO:0000313" key="3">
    <source>
        <dbReference type="Proteomes" id="UP000181917"/>
    </source>
</evidence>
<keyword evidence="3" id="KW-1185">Reference proteome</keyword>
<protein>
    <submittedName>
        <fullName evidence="2">Uncharacterized protein</fullName>
    </submittedName>
</protein>
<evidence type="ECO:0000313" key="2">
    <source>
        <dbReference type="EMBL" id="SDR16283.1"/>
    </source>
</evidence>
<proteinExistence type="predicted"/>
<keyword evidence="1" id="KW-0812">Transmembrane</keyword>
<sequence>MGNHATVTEKSSNEQAVSSIHDEVIGHGNSPAAWTCVLIMIVGSIVSGIGFVMASHLVFWGGVVVMFIGLIVGWIMKKAGYGVDGAKLLNSGH</sequence>
<keyword evidence="1" id="KW-1133">Transmembrane helix</keyword>
<keyword evidence="1" id="KW-0472">Membrane</keyword>
<dbReference type="EMBL" id="FNKH01000002">
    <property type="protein sequence ID" value="SDR16283.1"/>
    <property type="molecule type" value="Genomic_DNA"/>
</dbReference>
<feature type="transmembrane region" description="Helical" evidence="1">
    <location>
        <begin position="57"/>
        <end position="76"/>
    </location>
</feature>
<accession>A0A1H1GTA7</accession>
<name>A0A1H1GTA7_9MICC</name>
<dbReference type="NCBIfam" id="NF041681">
    <property type="entry name" value="HGxxPAAW"/>
    <property type="match status" value="1"/>
</dbReference>
<dbReference type="AlphaFoldDB" id="A0A1H1GTA7"/>
<dbReference type="STRING" id="37928.SAMN04489742_4295"/>
<organism evidence="2 3">
    <name type="scientific">Crystallibacter crystallopoietes</name>
    <dbReference type="NCBI Taxonomy" id="37928"/>
    <lineage>
        <taxon>Bacteria</taxon>
        <taxon>Bacillati</taxon>
        <taxon>Actinomycetota</taxon>
        <taxon>Actinomycetes</taxon>
        <taxon>Micrococcales</taxon>
        <taxon>Micrococcaceae</taxon>
        <taxon>Crystallibacter</taxon>
    </lineage>
</organism>
<dbReference type="Pfam" id="PF20447">
    <property type="entry name" value="DUF6704"/>
    <property type="match status" value="1"/>
</dbReference>
<dbReference type="Proteomes" id="UP000181917">
    <property type="component" value="Unassembled WGS sequence"/>
</dbReference>